<dbReference type="InterPro" id="IPR045026">
    <property type="entry name" value="LIMYB"/>
</dbReference>
<dbReference type="PANTHER" id="PTHR47584">
    <property type="match status" value="1"/>
</dbReference>
<dbReference type="EMBL" id="BKCP01005239">
    <property type="protein sequence ID" value="GER36916.1"/>
    <property type="molecule type" value="Genomic_DNA"/>
</dbReference>
<dbReference type="GO" id="GO:0016787">
    <property type="term" value="F:hydrolase activity"/>
    <property type="evidence" value="ECO:0007669"/>
    <property type="project" value="UniProtKB-KW"/>
</dbReference>
<sequence length="320" mass="37161">MPPETAESTFSASSVTSPTPPKKKRRPTKMSANSEIGTSEEKQPEAQWPPENEHHFVDLILDEVLMGKCIGGELTADQWLEIQTKMTERCPNYPAYDIAQLISKLQSLKAQWNRFHTMVLAYPPKLKDRFVRDEKTGMIMERVFKKTRFSWDAKTGMITGSDEVWRRWLRRHAKDKDMKTNVCMHYEELTTIFHGALATGENAISSNQARDIQPLPNRRQKRKDYSTSNTGMHSRTEMNNRAVKQQCPKLTDVIECQILSDRQKALSQLEQMEYVTENIIYVGYHKLHDPVCCEMFLGIESEEQRMLLLERWVEECTPTD</sequence>
<name>A0A5A7PW64_STRAF</name>
<keyword evidence="3" id="KW-0378">Hydrolase</keyword>
<accession>A0A5A7PW64</accession>
<protein>
    <submittedName>
        <fullName evidence="3">P-loop containing nucleoside triphosphatehydrolases superfamily protein</fullName>
    </submittedName>
</protein>
<dbReference type="AlphaFoldDB" id="A0A5A7PW64"/>
<dbReference type="InterPro" id="IPR024752">
    <property type="entry name" value="Myb/SANT-like_dom"/>
</dbReference>
<feature type="compositionally biased region" description="Low complexity" evidence="1">
    <location>
        <begin position="1"/>
        <end position="17"/>
    </location>
</feature>
<comment type="caution">
    <text evidence="3">The sequence shown here is derived from an EMBL/GenBank/DDBJ whole genome shotgun (WGS) entry which is preliminary data.</text>
</comment>
<evidence type="ECO:0000256" key="1">
    <source>
        <dbReference type="SAM" id="MobiDB-lite"/>
    </source>
</evidence>
<organism evidence="3 4">
    <name type="scientific">Striga asiatica</name>
    <name type="common">Asiatic witchweed</name>
    <name type="synonym">Buchnera asiatica</name>
    <dbReference type="NCBI Taxonomy" id="4170"/>
    <lineage>
        <taxon>Eukaryota</taxon>
        <taxon>Viridiplantae</taxon>
        <taxon>Streptophyta</taxon>
        <taxon>Embryophyta</taxon>
        <taxon>Tracheophyta</taxon>
        <taxon>Spermatophyta</taxon>
        <taxon>Magnoliopsida</taxon>
        <taxon>eudicotyledons</taxon>
        <taxon>Gunneridae</taxon>
        <taxon>Pentapetalae</taxon>
        <taxon>asterids</taxon>
        <taxon>lamiids</taxon>
        <taxon>Lamiales</taxon>
        <taxon>Orobanchaceae</taxon>
        <taxon>Buchnereae</taxon>
        <taxon>Striga</taxon>
    </lineage>
</organism>
<dbReference type="PANTHER" id="PTHR47584:SF14">
    <property type="entry name" value="L10-INTERACTING MYB DOMAIN-CONTAINING PROTEIN-LIKE"/>
    <property type="match status" value="1"/>
</dbReference>
<keyword evidence="4" id="KW-1185">Reference proteome</keyword>
<feature type="domain" description="Myb/SANT-like" evidence="2">
    <location>
        <begin position="47"/>
        <end position="118"/>
    </location>
</feature>
<proteinExistence type="predicted"/>
<dbReference type="Pfam" id="PF12776">
    <property type="entry name" value="Myb_DNA-bind_3"/>
    <property type="match status" value="1"/>
</dbReference>
<evidence type="ECO:0000259" key="2">
    <source>
        <dbReference type="Pfam" id="PF12776"/>
    </source>
</evidence>
<dbReference type="Proteomes" id="UP000325081">
    <property type="component" value="Unassembled WGS sequence"/>
</dbReference>
<gene>
    <name evidence="3" type="ORF">STAS_13291</name>
</gene>
<evidence type="ECO:0000313" key="4">
    <source>
        <dbReference type="Proteomes" id="UP000325081"/>
    </source>
</evidence>
<evidence type="ECO:0000313" key="3">
    <source>
        <dbReference type="EMBL" id="GER36916.1"/>
    </source>
</evidence>
<dbReference type="OrthoDB" id="686198at2759"/>
<feature type="compositionally biased region" description="Polar residues" evidence="1">
    <location>
        <begin position="226"/>
        <end position="235"/>
    </location>
</feature>
<feature type="region of interest" description="Disordered" evidence="1">
    <location>
        <begin position="205"/>
        <end position="235"/>
    </location>
</feature>
<feature type="region of interest" description="Disordered" evidence="1">
    <location>
        <begin position="1"/>
        <end position="50"/>
    </location>
</feature>
<reference evidence="4" key="1">
    <citation type="journal article" date="2019" name="Curr. Biol.">
        <title>Genome Sequence of Striga asiatica Provides Insight into the Evolution of Plant Parasitism.</title>
        <authorList>
            <person name="Yoshida S."/>
            <person name="Kim S."/>
            <person name="Wafula E.K."/>
            <person name="Tanskanen J."/>
            <person name="Kim Y.M."/>
            <person name="Honaas L."/>
            <person name="Yang Z."/>
            <person name="Spallek T."/>
            <person name="Conn C.E."/>
            <person name="Ichihashi Y."/>
            <person name="Cheong K."/>
            <person name="Cui S."/>
            <person name="Der J.P."/>
            <person name="Gundlach H."/>
            <person name="Jiao Y."/>
            <person name="Hori C."/>
            <person name="Ishida J.K."/>
            <person name="Kasahara H."/>
            <person name="Kiba T."/>
            <person name="Kim M.S."/>
            <person name="Koo N."/>
            <person name="Laohavisit A."/>
            <person name="Lee Y.H."/>
            <person name="Lumba S."/>
            <person name="McCourt P."/>
            <person name="Mortimer J.C."/>
            <person name="Mutuku J.M."/>
            <person name="Nomura T."/>
            <person name="Sasaki-Sekimoto Y."/>
            <person name="Seto Y."/>
            <person name="Wang Y."/>
            <person name="Wakatake T."/>
            <person name="Sakakibara H."/>
            <person name="Demura T."/>
            <person name="Yamaguchi S."/>
            <person name="Yoneyama K."/>
            <person name="Manabe R.I."/>
            <person name="Nelson D.C."/>
            <person name="Schulman A.H."/>
            <person name="Timko M.P."/>
            <person name="dePamphilis C.W."/>
            <person name="Choi D."/>
            <person name="Shirasu K."/>
        </authorList>
    </citation>
    <scope>NUCLEOTIDE SEQUENCE [LARGE SCALE GENOMIC DNA]</scope>
    <source>
        <strain evidence="4">cv. UVA1</strain>
    </source>
</reference>